<dbReference type="Proteomes" id="UP000321258">
    <property type="component" value="Unassembled WGS sequence"/>
</dbReference>
<feature type="region of interest" description="Disordered" evidence="1">
    <location>
        <begin position="163"/>
        <end position="187"/>
    </location>
</feature>
<dbReference type="RefSeq" id="WP_170249102.1">
    <property type="nucleotide sequence ID" value="NZ_BSPJ01000013.1"/>
</dbReference>
<protein>
    <recommendedName>
        <fullName evidence="4">Integrase</fullName>
    </recommendedName>
</protein>
<keyword evidence="3" id="KW-1185">Reference proteome</keyword>
<name>A0A512IN26_9HYPH</name>
<evidence type="ECO:0000313" key="2">
    <source>
        <dbReference type="EMBL" id="GEO99114.1"/>
    </source>
</evidence>
<evidence type="ECO:0000256" key="1">
    <source>
        <dbReference type="SAM" id="MobiDB-lite"/>
    </source>
</evidence>
<organism evidence="2 3">
    <name type="scientific">Methylobacterium haplocladii</name>
    <dbReference type="NCBI Taxonomy" id="1176176"/>
    <lineage>
        <taxon>Bacteria</taxon>
        <taxon>Pseudomonadati</taxon>
        <taxon>Pseudomonadota</taxon>
        <taxon>Alphaproteobacteria</taxon>
        <taxon>Hyphomicrobiales</taxon>
        <taxon>Methylobacteriaceae</taxon>
        <taxon>Methylobacterium</taxon>
    </lineage>
</organism>
<gene>
    <name evidence="2" type="ORF">MHA02_15020</name>
</gene>
<dbReference type="AlphaFoldDB" id="A0A512IN26"/>
<proteinExistence type="predicted"/>
<feature type="compositionally biased region" description="Basic and acidic residues" evidence="1">
    <location>
        <begin position="174"/>
        <end position="187"/>
    </location>
</feature>
<sequence length="654" mass="72892">MTATLGATPRQNYESFVEHGRLSSAFGEIVFDDHIWRVASNTNHPNGPPEGKLSFTVKSTTDDPAAPAMAKKFADFIKSVVRLDQARKQSHIATHNDTIAVARLLHAVSADIAHDPCLFSTSTFRRAEQLAKTGRMMSRSPYNVGRILQKLGKILTDAGITPHRIDYRNTTPRPSERRPGAGEEDPRMPDEAALAALARASQLVSAPPDVLRMRIVELLSCAAWRINDILRLPVDCEVFEPATRNGRPLLDAEGRQILRYGIRYLGSKGFVGDVKWIPTAMVDVARRAIGQIRELTAEARRTAEWMERHPGRAWLADPFKLASPDRILTGEELVRALQLNAATGVGAYARTNHIPLSSCSTAHIWRYRVGDVERALLGRHKAIQGKAALKRSEYLLLIQRNFLNAQRGICPSVIDIVQDHHVRDFLKSRGNCLSIFERFDLRDSDGRPYALLTHQIRHFLNTIAAEGGLGEVERATWSGRSDIRSNDVYDHESASQLADKARALLETGRMHGHVADTYRRMAPVDRKAFSLVQLATVHTTDIGMCTHDWGTAPCPHHGACADCRDCAVVKGDPVHRARIELLLAEEETTLARALVEIGKETYGASNYVEHHRRMVGGYRRMLAIHDDPDIEDGDVVQMEPEPERRGLLEDAQLV</sequence>
<comment type="caution">
    <text evidence="2">The sequence shown here is derived from an EMBL/GenBank/DDBJ whole genome shotgun (WGS) entry which is preliminary data.</text>
</comment>
<dbReference type="EMBL" id="BJZT01000014">
    <property type="protein sequence ID" value="GEO99114.1"/>
    <property type="molecule type" value="Genomic_DNA"/>
</dbReference>
<evidence type="ECO:0008006" key="4">
    <source>
        <dbReference type="Google" id="ProtNLM"/>
    </source>
</evidence>
<reference evidence="2 3" key="1">
    <citation type="submission" date="2019-07" db="EMBL/GenBank/DDBJ databases">
        <title>Whole genome shotgun sequence of Methylobacterium haplocladii NBRC 107714.</title>
        <authorList>
            <person name="Hosoyama A."/>
            <person name="Uohara A."/>
            <person name="Ohji S."/>
            <person name="Ichikawa N."/>
        </authorList>
    </citation>
    <scope>NUCLEOTIDE SEQUENCE [LARGE SCALE GENOMIC DNA]</scope>
    <source>
        <strain evidence="2 3">NBRC 107714</strain>
    </source>
</reference>
<accession>A0A512IN26</accession>
<evidence type="ECO:0000313" key="3">
    <source>
        <dbReference type="Proteomes" id="UP000321258"/>
    </source>
</evidence>